<dbReference type="Gene3D" id="3.40.50.2300">
    <property type="match status" value="2"/>
</dbReference>
<proteinExistence type="inferred from homology"/>
<dbReference type="CDD" id="cd06347">
    <property type="entry name" value="PBP1_ABC_LivK_ligand_binding-like"/>
    <property type="match status" value="1"/>
</dbReference>
<dbReference type="AlphaFoldDB" id="A0A1W1HC88"/>
<dbReference type="EMBL" id="FWEV01000127">
    <property type="protein sequence ID" value="SLM30104.1"/>
    <property type="molecule type" value="Genomic_DNA"/>
</dbReference>
<comment type="similarity">
    <text evidence="1">Belongs to the leucine-binding protein family.</text>
</comment>
<sequence length="385" mass="42220">MNRCMKLFLCCFLILQIFPKFFPENVIANSSPEPVNVAAILSITGIASPHNKPLIPLIELAVDEINSNGGLLGHPLRLMMLDNKSTPIGSIQAARDAVLGNAVAVIGAHWSSHSLAMAPVLQKAAIPMISLSTNPDITLVGDYIFRINFNDIFQGEMLARFARTTLGAQSAAVLKNLNEAYCLTLAKYFAGHFRELGGKILFESGYKGDAVDFKEIVSGIKVAAPDVVFIPGYSRDSGFLIKQAHMQGIKTVFIGGDAWDDIRVYAGDALDGSFCTSVWHPRMDNPASRHMQAKYHQKYDQGEIESKINFSAVPWYDAFMLLKDAVKRAKSLERADIRDALAATREFQGASGTVNLDLNGDPVGKEMVILKYDSDTPVFFRTLMP</sequence>
<dbReference type="Proteomes" id="UP000191931">
    <property type="component" value="Unassembled WGS sequence"/>
</dbReference>
<keyword evidence="2 3" id="KW-0732">Signal</keyword>
<dbReference type="OrthoDB" id="9772589at2"/>
<dbReference type="Pfam" id="PF13458">
    <property type="entry name" value="Peripla_BP_6"/>
    <property type="match status" value="1"/>
</dbReference>
<accession>A0A1W1HC88</accession>
<feature type="signal peptide" evidence="3">
    <location>
        <begin position="1"/>
        <end position="22"/>
    </location>
</feature>
<evidence type="ECO:0000313" key="5">
    <source>
        <dbReference type="EMBL" id="SLM30104.1"/>
    </source>
</evidence>
<dbReference type="PANTHER" id="PTHR47151">
    <property type="entry name" value="LEU/ILE/VAL-BINDING ABC TRANSPORTER SUBUNIT"/>
    <property type="match status" value="1"/>
</dbReference>
<protein>
    <submittedName>
        <fullName evidence="5">Extracellular ligand-binding receptor</fullName>
    </submittedName>
</protein>
<dbReference type="InterPro" id="IPR028082">
    <property type="entry name" value="Peripla_BP_I"/>
</dbReference>
<evidence type="ECO:0000313" key="6">
    <source>
        <dbReference type="Proteomes" id="UP000191931"/>
    </source>
</evidence>
<keyword evidence="6" id="KW-1185">Reference proteome</keyword>
<reference evidence="5 6" key="1">
    <citation type="submission" date="2017-03" db="EMBL/GenBank/DDBJ databases">
        <authorList>
            <person name="Afonso C.L."/>
            <person name="Miller P.J."/>
            <person name="Scott M.A."/>
            <person name="Spackman E."/>
            <person name="Goraichik I."/>
            <person name="Dimitrov K.M."/>
            <person name="Suarez D.L."/>
            <person name="Swayne D.E."/>
        </authorList>
    </citation>
    <scope>NUCLEOTIDE SEQUENCE [LARGE SCALE GENOMIC DNA]</scope>
    <source>
        <strain evidence="5">PRJEB14757</strain>
    </source>
</reference>
<gene>
    <name evidence="5" type="ORF">MTBBW1_2120013</name>
</gene>
<evidence type="ECO:0000256" key="3">
    <source>
        <dbReference type="SAM" id="SignalP"/>
    </source>
</evidence>
<organism evidence="5 6">
    <name type="scientific">Desulfamplus magnetovallimortis</name>
    <dbReference type="NCBI Taxonomy" id="1246637"/>
    <lineage>
        <taxon>Bacteria</taxon>
        <taxon>Pseudomonadati</taxon>
        <taxon>Thermodesulfobacteriota</taxon>
        <taxon>Desulfobacteria</taxon>
        <taxon>Desulfobacterales</taxon>
        <taxon>Desulfobacteraceae</taxon>
        <taxon>Desulfamplus</taxon>
    </lineage>
</organism>
<feature type="chain" id="PRO_5012076984" evidence="3">
    <location>
        <begin position="23"/>
        <end position="385"/>
    </location>
</feature>
<dbReference type="STRING" id="1246637.MTBBW1_2120013"/>
<feature type="domain" description="Leucine-binding protein" evidence="4">
    <location>
        <begin position="34"/>
        <end position="375"/>
    </location>
</feature>
<evidence type="ECO:0000256" key="1">
    <source>
        <dbReference type="ARBA" id="ARBA00010062"/>
    </source>
</evidence>
<name>A0A1W1HC88_9BACT</name>
<dbReference type="InterPro" id="IPR028081">
    <property type="entry name" value="Leu-bd"/>
</dbReference>
<dbReference type="PANTHER" id="PTHR47151:SF2">
    <property type="entry name" value="AMINO ACID BINDING PROTEIN"/>
    <property type="match status" value="1"/>
</dbReference>
<evidence type="ECO:0000259" key="4">
    <source>
        <dbReference type="Pfam" id="PF13458"/>
    </source>
</evidence>
<evidence type="ECO:0000256" key="2">
    <source>
        <dbReference type="ARBA" id="ARBA00022729"/>
    </source>
</evidence>
<keyword evidence="5" id="KW-0675">Receptor</keyword>
<dbReference type="SUPFAM" id="SSF53822">
    <property type="entry name" value="Periplasmic binding protein-like I"/>
    <property type="match status" value="1"/>
</dbReference>